<sequence>MIETYGDLDESLEAIGTSRIEPQIFPMFMTFKKISLYVEVKKKIEPVRRILTIHDFIIPYNPSSVE</sequence>
<dbReference type="EMBL" id="BOQE01000001">
    <property type="protein sequence ID" value="GIM44780.1"/>
    <property type="molecule type" value="Genomic_DNA"/>
</dbReference>
<evidence type="ECO:0000313" key="1">
    <source>
        <dbReference type="EMBL" id="GIM44780.1"/>
    </source>
</evidence>
<evidence type="ECO:0000313" key="2">
    <source>
        <dbReference type="Proteomes" id="UP001057291"/>
    </source>
</evidence>
<protein>
    <submittedName>
        <fullName evidence="1">Uncharacterized protein</fullName>
    </submittedName>
</protein>
<keyword evidence="2" id="KW-1185">Reference proteome</keyword>
<reference evidence="1" key="1">
    <citation type="journal article" date="2023" name="Int. J. Syst. Evol. Microbiol.">
        <title>Collibacillus ludicampi gen. nov., sp. nov., a new soil bacterium of the family Alicyclobacillaceae.</title>
        <authorList>
            <person name="Jojima T."/>
            <person name="Ioku Y."/>
            <person name="Fukuta Y."/>
            <person name="Shirasaka N."/>
            <person name="Matsumura Y."/>
            <person name="Mori M."/>
        </authorList>
    </citation>
    <scope>NUCLEOTIDE SEQUENCE</scope>
    <source>
        <strain evidence="1">TP075</strain>
    </source>
</reference>
<proteinExistence type="predicted"/>
<gene>
    <name evidence="1" type="ORF">DNHGIG_03290</name>
</gene>
<dbReference type="AlphaFoldDB" id="A0AAV4LAF9"/>
<dbReference type="Proteomes" id="UP001057291">
    <property type="component" value="Unassembled WGS sequence"/>
</dbReference>
<name>A0AAV4LAF9_9BACL</name>
<organism evidence="1 2">
    <name type="scientific">Collibacillus ludicampi</name>
    <dbReference type="NCBI Taxonomy" id="2771369"/>
    <lineage>
        <taxon>Bacteria</taxon>
        <taxon>Bacillati</taxon>
        <taxon>Bacillota</taxon>
        <taxon>Bacilli</taxon>
        <taxon>Bacillales</taxon>
        <taxon>Alicyclobacillaceae</taxon>
        <taxon>Collibacillus</taxon>
    </lineage>
</organism>
<accession>A0AAV4LAF9</accession>
<comment type="caution">
    <text evidence="1">The sequence shown here is derived from an EMBL/GenBank/DDBJ whole genome shotgun (WGS) entry which is preliminary data.</text>
</comment>